<proteinExistence type="predicted"/>
<keyword evidence="3" id="KW-1185">Reference proteome</keyword>
<feature type="region of interest" description="Disordered" evidence="1">
    <location>
        <begin position="30"/>
        <end position="91"/>
    </location>
</feature>
<evidence type="ECO:0000256" key="1">
    <source>
        <dbReference type="SAM" id="MobiDB-lite"/>
    </source>
</evidence>
<dbReference type="AlphaFoldDB" id="A0A1D3D578"/>
<reference evidence="2 3" key="1">
    <citation type="journal article" date="2016" name="BMC Genomics">
        <title>Comparative genomics reveals Cyclospora cayetanensis possesses coccidia-like metabolism and invasion components but unique surface antigens.</title>
        <authorList>
            <person name="Liu S."/>
            <person name="Wang L."/>
            <person name="Zheng H."/>
            <person name="Xu Z."/>
            <person name="Roellig D.M."/>
            <person name="Li N."/>
            <person name="Frace M.A."/>
            <person name="Tang K."/>
            <person name="Arrowood M.J."/>
            <person name="Moss D.M."/>
            <person name="Zhang L."/>
            <person name="Feng Y."/>
            <person name="Xiao L."/>
        </authorList>
    </citation>
    <scope>NUCLEOTIDE SEQUENCE [LARGE SCALE GENOMIC DNA]</scope>
    <source>
        <strain evidence="2 3">CHN_HEN01</strain>
    </source>
</reference>
<evidence type="ECO:0000313" key="3">
    <source>
        <dbReference type="Proteomes" id="UP000095192"/>
    </source>
</evidence>
<dbReference type="InParanoid" id="A0A1D3D578"/>
<accession>A0A1D3D578</accession>
<feature type="compositionally biased region" description="Polar residues" evidence="1">
    <location>
        <begin position="40"/>
        <end position="55"/>
    </location>
</feature>
<protein>
    <submittedName>
        <fullName evidence="2">Uncharacterized protein</fullName>
    </submittedName>
</protein>
<dbReference type="VEuPathDB" id="ToxoDB:cyc_09564"/>
<organism evidence="2 3">
    <name type="scientific">Cyclospora cayetanensis</name>
    <dbReference type="NCBI Taxonomy" id="88456"/>
    <lineage>
        <taxon>Eukaryota</taxon>
        <taxon>Sar</taxon>
        <taxon>Alveolata</taxon>
        <taxon>Apicomplexa</taxon>
        <taxon>Conoidasida</taxon>
        <taxon>Coccidia</taxon>
        <taxon>Eucoccidiorida</taxon>
        <taxon>Eimeriorina</taxon>
        <taxon>Eimeriidae</taxon>
        <taxon>Cyclospora</taxon>
    </lineage>
</organism>
<comment type="caution">
    <text evidence="2">The sequence shown here is derived from an EMBL/GenBank/DDBJ whole genome shotgun (WGS) entry which is preliminary data.</text>
</comment>
<dbReference type="EMBL" id="JROU02000672">
    <property type="protein sequence ID" value="OEH78592.1"/>
    <property type="molecule type" value="Genomic_DNA"/>
</dbReference>
<evidence type="ECO:0000313" key="2">
    <source>
        <dbReference type="EMBL" id="OEH78592.1"/>
    </source>
</evidence>
<gene>
    <name evidence="2" type="ORF">cyc_09564</name>
</gene>
<dbReference type="Proteomes" id="UP000095192">
    <property type="component" value="Unassembled WGS sequence"/>
</dbReference>
<name>A0A1D3D578_9EIME</name>
<sequence>MHVSNAAMPLLRVTPCLSSVVQQLLCELDSSPRRLPAETESGNTSQGEAAPSGSSREGEALEESASATEDTDSETERAQVSSPFRIHKRII</sequence>